<name>A0A429Y2E2_9BACI</name>
<feature type="signal peptide" evidence="1">
    <location>
        <begin position="1"/>
        <end position="20"/>
    </location>
</feature>
<accession>A0A429Y2E2</accession>
<keyword evidence="3" id="KW-1185">Reference proteome</keyword>
<dbReference type="Proteomes" id="UP000287156">
    <property type="component" value="Unassembled WGS sequence"/>
</dbReference>
<evidence type="ECO:0000313" key="2">
    <source>
        <dbReference type="EMBL" id="RST75378.1"/>
    </source>
</evidence>
<sequence length="128" mass="14128">MKRLFAFVLVIIVISGCAQRLPEPEAEKAKAMESTVENKKEITVHHNVHGNTLYIECFIPGVSFSHAKAGSQLGKALLFIDGQLYNEYETAAFIVKGIPSGSHTFKIEIVDRDNQPLGISKEFTATVH</sequence>
<dbReference type="EMBL" id="QYTV02000003">
    <property type="protein sequence ID" value="RST75378.1"/>
    <property type="molecule type" value="Genomic_DNA"/>
</dbReference>
<reference evidence="2" key="1">
    <citation type="submission" date="2018-12" db="EMBL/GenBank/DDBJ databases">
        <authorList>
            <person name="Sun L."/>
            <person name="Chen Z."/>
        </authorList>
    </citation>
    <scope>NUCLEOTIDE SEQUENCE [LARGE SCALE GENOMIC DNA]</scope>
    <source>
        <strain evidence="2">3-2-2</strain>
    </source>
</reference>
<evidence type="ECO:0000256" key="1">
    <source>
        <dbReference type="SAM" id="SignalP"/>
    </source>
</evidence>
<dbReference type="PROSITE" id="PS51257">
    <property type="entry name" value="PROKAR_LIPOPROTEIN"/>
    <property type="match status" value="1"/>
</dbReference>
<comment type="caution">
    <text evidence="2">The sequence shown here is derived from an EMBL/GenBank/DDBJ whole genome shotgun (WGS) entry which is preliminary data.</text>
</comment>
<dbReference type="OrthoDB" id="2968672at2"/>
<organism evidence="2 3">
    <name type="scientific">Siminovitchia acidinfaciens</name>
    <dbReference type="NCBI Taxonomy" id="2321395"/>
    <lineage>
        <taxon>Bacteria</taxon>
        <taxon>Bacillati</taxon>
        <taxon>Bacillota</taxon>
        <taxon>Bacilli</taxon>
        <taxon>Bacillales</taxon>
        <taxon>Bacillaceae</taxon>
        <taxon>Siminovitchia</taxon>
    </lineage>
</organism>
<dbReference type="RefSeq" id="WP_126049815.1">
    <property type="nucleotide sequence ID" value="NZ_QYTV02000003.1"/>
</dbReference>
<proteinExistence type="predicted"/>
<evidence type="ECO:0008006" key="4">
    <source>
        <dbReference type="Google" id="ProtNLM"/>
    </source>
</evidence>
<gene>
    <name evidence="2" type="ORF">D4T97_009035</name>
</gene>
<protein>
    <recommendedName>
        <fullName evidence="4">Lipoprotein</fullName>
    </recommendedName>
</protein>
<evidence type="ECO:0000313" key="3">
    <source>
        <dbReference type="Proteomes" id="UP000287156"/>
    </source>
</evidence>
<dbReference type="AlphaFoldDB" id="A0A429Y2E2"/>
<keyword evidence="1" id="KW-0732">Signal</keyword>
<feature type="chain" id="PRO_5019161925" description="Lipoprotein" evidence="1">
    <location>
        <begin position="21"/>
        <end position="128"/>
    </location>
</feature>